<dbReference type="EMBL" id="QGMZ01000012">
    <property type="protein sequence ID" value="PWR75140.1"/>
    <property type="molecule type" value="Genomic_DNA"/>
</dbReference>
<dbReference type="GeneID" id="97609052"/>
<proteinExistence type="predicted"/>
<accession>A0A2V2N8X8</accession>
<protein>
    <recommendedName>
        <fullName evidence="3">Type II toxin-antitoxin system HicB family antitoxin</fullName>
    </recommendedName>
</protein>
<dbReference type="AlphaFoldDB" id="A0A2V2N8X8"/>
<name>A0A2V2N8X8_9EURY</name>
<dbReference type="RefSeq" id="WP_109940218.1">
    <property type="nucleotide sequence ID" value="NZ_CP176366.1"/>
</dbReference>
<dbReference type="Proteomes" id="UP000245934">
    <property type="component" value="Unassembled WGS sequence"/>
</dbReference>
<organism evidence="1 2">
    <name type="scientific">Methanospirillum stamsii</name>
    <dbReference type="NCBI Taxonomy" id="1277351"/>
    <lineage>
        <taxon>Archaea</taxon>
        <taxon>Methanobacteriati</taxon>
        <taxon>Methanobacteriota</taxon>
        <taxon>Stenosarchaea group</taxon>
        <taxon>Methanomicrobia</taxon>
        <taxon>Methanomicrobiales</taxon>
        <taxon>Methanospirillaceae</taxon>
        <taxon>Methanospirillum</taxon>
    </lineage>
</organism>
<dbReference type="InterPro" id="IPR035069">
    <property type="entry name" value="TTHA1013/TTHA0281-like"/>
</dbReference>
<keyword evidence="2" id="KW-1185">Reference proteome</keyword>
<sequence>MTCAYTGIIKRSGDFYIGLCLELNVASQGDSIEDATTMLQEACKEYLSFVKEEGIEDEIKPVSLDLLREFLIGDEMSSNSNGRLFSKKITISDPCAA</sequence>
<evidence type="ECO:0000313" key="1">
    <source>
        <dbReference type="EMBL" id="PWR75140.1"/>
    </source>
</evidence>
<reference evidence="1 2" key="1">
    <citation type="submission" date="2018-05" db="EMBL/GenBank/DDBJ databases">
        <title>Draft genome of Methanospirillum stamsii Pt1.</title>
        <authorList>
            <person name="Dueholm M.S."/>
            <person name="Nielsen P.H."/>
            <person name="Bakmann L.F."/>
            <person name="Otzen D.E."/>
        </authorList>
    </citation>
    <scope>NUCLEOTIDE SEQUENCE [LARGE SCALE GENOMIC DNA]</scope>
    <source>
        <strain evidence="1 2">Pt1</strain>
    </source>
</reference>
<evidence type="ECO:0008006" key="3">
    <source>
        <dbReference type="Google" id="ProtNLM"/>
    </source>
</evidence>
<dbReference type="OrthoDB" id="201961at2157"/>
<dbReference type="SUPFAM" id="SSF143100">
    <property type="entry name" value="TTHA1013/TTHA0281-like"/>
    <property type="match status" value="1"/>
</dbReference>
<dbReference type="Gene3D" id="3.30.160.250">
    <property type="match status" value="1"/>
</dbReference>
<comment type="caution">
    <text evidence="1">The sequence shown here is derived from an EMBL/GenBank/DDBJ whole genome shotgun (WGS) entry which is preliminary data.</text>
</comment>
<evidence type="ECO:0000313" key="2">
    <source>
        <dbReference type="Proteomes" id="UP000245934"/>
    </source>
</evidence>
<gene>
    <name evidence="1" type="ORF">DLD82_06050</name>
</gene>